<keyword evidence="5" id="KW-0808">Transferase</keyword>
<dbReference type="CDD" id="cd03784">
    <property type="entry name" value="GT1_Gtf-like"/>
    <property type="match status" value="1"/>
</dbReference>
<evidence type="ECO:0000256" key="10">
    <source>
        <dbReference type="ARBA" id="ARBA00047475"/>
    </source>
</evidence>
<organism evidence="11 12">
    <name type="scientific">Diploscapter pachys</name>
    <dbReference type="NCBI Taxonomy" id="2018661"/>
    <lineage>
        <taxon>Eukaryota</taxon>
        <taxon>Metazoa</taxon>
        <taxon>Ecdysozoa</taxon>
        <taxon>Nematoda</taxon>
        <taxon>Chromadorea</taxon>
        <taxon>Rhabditida</taxon>
        <taxon>Rhabditina</taxon>
        <taxon>Rhabditomorpha</taxon>
        <taxon>Rhabditoidea</taxon>
        <taxon>Rhabditidae</taxon>
        <taxon>Diploscapter</taxon>
    </lineage>
</organism>
<comment type="similarity">
    <text evidence="2">Belongs to the UDP-glycosyltransferase family.</text>
</comment>
<dbReference type="AlphaFoldDB" id="A0A2A2JKI2"/>
<evidence type="ECO:0000256" key="4">
    <source>
        <dbReference type="ARBA" id="ARBA00022676"/>
    </source>
</evidence>
<keyword evidence="6" id="KW-0812">Transmembrane</keyword>
<proteinExistence type="inferred from homology"/>
<dbReference type="Gene3D" id="3.40.50.2000">
    <property type="entry name" value="Glycogen Phosphorylase B"/>
    <property type="match status" value="1"/>
</dbReference>
<dbReference type="GO" id="GO:0016020">
    <property type="term" value="C:membrane"/>
    <property type="evidence" value="ECO:0007669"/>
    <property type="project" value="UniProtKB-SubCell"/>
</dbReference>
<evidence type="ECO:0000256" key="3">
    <source>
        <dbReference type="ARBA" id="ARBA00012544"/>
    </source>
</evidence>
<dbReference type="FunFam" id="3.40.50.2000:FF:000038">
    <property type="entry name" value="UDP-GlucuronosylTransferase"/>
    <property type="match status" value="1"/>
</dbReference>
<keyword evidence="9" id="KW-0472">Membrane</keyword>
<dbReference type="Pfam" id="PF00201">
    <property type="entry name" value="UDPGT"/>
    <property type="match status" value="1"/>
</dbReference>
<keyword evidence="12" id="KW-1185">Reference proteome</keyword>
<protein>
    <recommendedName>
        <fullName evidence="3">glucuronosyltransferase</fullName>
        <ecNumber evidence="3">2.4.1.17</ecNumber>
    </recommendedName>
</protein>
<evidence type="ECO:0000256" key="1">
    <source>
        <dbReference type="ARBA" id="ARBA00004167"/>
    </source>
</evidence>
<evidence type="ECO:0000256" key="8">
    <source>
        <dbReference type="ARBA" id="ARBA00022989"/>
    </source>
</evidence>
<gene>
    <name evidence="11" type="ORF">WR25_14769</name>
</gene>
<evidence type="ECO:0000313" key="11">
    <source>
        <dbReference type="EMBL" id="PAV62276.1"/>
    </source>
</evidence>
<comment type="subcellular location">
    <subcellularLocation>
        <location evidence="1">Membrane</location>
        <topology evidence="1">Single-pass membrane protein</topology>
    </subcellularLocation>
</comment>
<keyword evidence="8" id="KW-1133">Transmembrane helix</keyword>
<dbReference type="PANTHER" id="PTHR48043:SF23">
    <property type="entry name" value="UDP-GLUCURONOSYLTRANSFERASE"/>
    <property type="match status" value="1"/>
</dbReference>
<dbReference type="InterPro" id="IPR002213">
    <property type="entry name" value="UDP_glucos_trans"/>
</dbReference>
<dbReference type="EC" id="2.4.1.17" evidence="3"/>
<reference evidence="11 12" key="1">
    <citation type="journal article" date="2017" name="Curr. Biol.">
        <title>Genome architecture and evolution of a unichromosomal asexual nematode.</title>
        <authorList>
            <person name="Fradin H."/>
            <person name="Zegar C."/>
            <person name="Gutwein M."/>
            <person name="Lucas J."/>
            <person name="Kovtun M."/>
            <person name="Corcoran D."/>
            <person name="Baugh L.R."/>
            <person name="Kiontke K."/>
            <person name="Gunsalus K."/>
            <person name="Fitch D.H."/>
            <person name="Piano F."/>
        </authorList>
    </citation>
    <scope>NUCLEOTIDE SEQUENCE [LARGE SCALE GENOMIC DNA]</scope>
    <source>
        <strain evidence="11">PF1309</strain>
    </source>
</reference>
<accession>A0A2A2JKI2</accession>
<dbReference type="STRING" id="2018661.A0A2A2JKI2"/>
<name>A0A2A2JKI2_9BILA</name>
<sequence length="238" mass="27078">MELDAVEEIVGKKDINELLSKIVYSFHNSHPYIDFPRPEMPKTIPIGGITLEKQSKGKTTLAKEWSEILNKRATNILISFGTCVKTSDMPEDYKKSFVSLFESFPNTTFIWKYENPEEDVFQGIGNLVLTEWMPQVALLADPRLSLFITHGAIGSTIEVTHSGVPALVVRRCFVHTIAFTRSRYCRYSPIWKIPIIGEQMRNAAAQKKHKVALTLTKEDLEDKKKLINFVGEMLSNDE</sequence>
<evidence type="ECO:0000256" key="5">
    <source>
        <dbReference type="ARBA" id="ARBA00022679"/>
    </source>
</evidence>
<dbReference type="Proteomes" id="UP000218231">
    <property type="component" value="Unassembled WGS sequence"/>
</dbReference>
<dbReference type="PANTHER" id="PTHR48043">
    <property type="entry name" value="EG:EG0003.4 PROTEIN-RELATED"/>
    <property type="match status" value="1"/>
</dbReference>
<dbReference type="EMBL" id="LIAE01010379">
    <property type="protein sequence ID" value="PAV62276.1"/>
    <property type="molecule type" value="Genomic_DNA"/>
</dbReference>
<dbReference type="GO" id="GO:0015020">
    <property type="term" value="F:glucuronosyltransferase activity"/>
    <property type="evidence" value="ECO:0007669"/>
    <property type="project" value="UniProtKB-EC"/>
</dbReference>
<evidence type="ECO:0000256" key="2">
    <source>
        <dbReference type="ARBA" id="ARBA00009995"/>
    </source>
</evidence>
<evidence type="ECO:0000256" key="7">
    <source>
        <dbReference type="ARBA" id="ARBA00022729"/>
    </source>
</evidence>
<evidence type="ECO:0000256" key="9">
    <source>
        <dbReference type="ARBA" id="ARBA00023136"/>
    </source>
</evidence>
<keyword evidence="7" id="KW-0732">Signal</keyword>
<comment type="catalytic activity">
    <reaction evidence="10">
        <text>glucuronate acceptor + UDP-alpha-D-glucuronate = acceptor beta-D-glucuronoside + UDP + H(+)</text>
        <dbReference type="Rhea" id="RHEA:21032"/>
        <dbReference type="ChEBI" id="CHEBI:15378"/>
        <dbReference type="ChEBI" id="CHEBI:58052"/>
        <dbReference type="ChEBI" id="CHEBI:58223"/>
        <dbReference type="ChEBI" id="CHEBI:132367"/>
        <dbReference type="ChEBI" id="CHEBI:132368"/>
        <dbReference type="EC" id="2.4.1.17"/>
    </reaction>
</comment>
<dbReference type="InterPro" id="IPR050271">
    <property type="entry name" value="UDP-glycosyltransferase"/>
</dbReference>
<dbReference type="SUPFAM" id="SSF53756">
    <property type="entry name" value="UDP-Glycosyltransferase/glycogen phosphorylase"/>
    <property type="match status" value="1"/>
</dbReference>
<comment type="caution">
    <text evidence="11">The sequence shown here is derived from an EMBL/GenBank/DDBJ whole genome shotgun (WGS) entry which is preliminary data.</text>
</comment>
<evidence type="ECO:0000256" key="6">
    <source>
        <dbReference type="ARBA" id="ARBA00022692"/>
    </source>
</evidence>
<dbReference type="OrthoDB" id="5835829at2759"/>
<keyword evidence="4" id="KW-0328">Glycosyltransferase</keyword>
<evidence type="ECO:0000313" key="12">
    <source>
        <dbReference type="Proteomes" id="UP000218231"/>
    </source>
</evidence>